<proteinExistence type="predicted"/>
<protein>
    <submittedName>
        <fullName evidence="1">Uncharacterized protein</fullName>
    </submittedName>
</protein>
<organism evidence="1 2">
    <name type="scientific">Propioniciclava sinopodophylli</name>
    <dbReference type="NCBI Taxonomy" id="1837344"/>
    <lineage>
        <taxon>Bacteria</taxon>
        <taxon>Bacillati</taxon>
        <taxon>Actinomycetota</taxon>
        <taxon>Actinomycetes</taxon>
        <taxon>Propionibacteriales</taxon>
        <taxon>Propionibacteriaceae</taxon>
        <taxon>Propioniciclava</taxon>
    </lineage>
</organism>
<evidence type="ECO:0000313" key="1">
    <source>
        <dbReference type="EMBL" id="TBT85939.1"/>
    </source>
</evidence>
<dbReference type="RefSeq" id="WP_131167588.1">
    <property type="nucleotide sequence ID" value="NZ_SDMQ01000004.1"/>
</dbReference>
<reference evidence="1 2" key="1">
    <citation type="submission" date="2019-01" db="EMBL/GenBank/DDBJ databases">
        <title>Lactibacter flavus gen. nov., sp. nov., a novel bacterium of the family Propionibacteriaceae isolated from raw milk and dairy products.</title>
        <authorList>
            <person name="Huptas C."/>
            <person name="Wenning M."/>
            <person name="Breitenwieser F."/>
            <person name="Doll E."/>
            <person name="Von Neubeck M."/>
            <person name="Busse H.-J."/>
            <person name="Scherer S."/>
        </authorList>
    </citation>
    <scope>NUCLEOTIDE SEQUENCE [LARGE SCALE GENOMIC DNA]</scope>
    <source>
        <strain evidence="1 2">KCTC 33808</strain>
    </source>
</reference>
<accession>A0A4V2JSJ7</accession>
<dbReference type="EMBL" id="SDMQ01000004">
    <property type="protein sequence ID" value="TBT85939.1"/>
    <property type="molecule type" value="Genomic_DNA"/>
</dbReference>
<evidence type="ECO:0000313" key="2">
    <source>
        <dbReference type="Proteomes" id="UP000292373"/>
    </source>
</evidence>
<dbReference type="Proteomes" id="UP000292373">
    <property type="component" value="Unassembled WGS sequence"/>
</dbReference>
<gene>
    <name evidence="1" type="ORF">ET989_05685</name>
</gene>
<comment type="caution">
    <text evidence="1">The sequence shown here is derived from an EMBL/GenBank/DDBJ whole genome shotgun (WGS) entry which is preliminary data.</text>
</comment>
<keyword evidence="2" id="KW-1185">Reference proteome</keyword>
<dbReference type="AlphaFoldDB" id="A0A4V2JSJ7"/>
<sequence length="155" mass="17015">MPANTSLLTLLAQRHPIIWDIINQGGLEERGIIIQGGRGERVAGTHPIPWVDPGFKLGAATGVELIRTARLADALGTAYRPNPDEICPPRWPWPFPLPFPPRIDEKFFEDDERRVGYALGLATALEASLPFWAESGGADALHAVYDVALEQARVK</sequence>
<name>A0A4V2JSJ7_9ACTN</name>